<dbReference type="AlphaFoldDB" id="A0AAN8PQ40"/>
<evidence type="ECO:0000259" key="2">
    <source>
        <dbReference type="Pfam" id="PF22969"/>
    </source>
</evidence>
<dbReference type="PANTHER" id="PTHR23019:SF0">
    <property type="entry name" value="NUCLEAR PORE MEMBRANE GLYCOPROTEIN 210"/>
    <property type="match status" value="1"/>
</dbReference>
<dbReference type="GO" id="GO:0005643">
    <property type="term" value="C:nuclear pore"/>
    <property type="evidence" value="ECO:0007669"/>
    <property type="project" value="TreeGrafter"/>
</dbReference>
<dbReference type="Proteomes" id="UP001347796">
    <property type="component" value="Unassembled WGS sequence"/>
</dbReference>
<dbReference type="InterPro" id="IPR045197">
    <property type="entry name" value="NUP210-like"/>
</dbReference>
<dbReference type="InterPro" id="IPR055097">
    <property type="entry name" value="Ig_NUP210_2nd"/>
</dbReference>
<name>A0AAN8PQ40_PATCE</name>
<gene>
    <name evidence="3" type="ORF">SNE40_014144</name>
</gene>
<protein>
    <submittedName>
        <fullName evidence="3">Uncharacterized protein</fullName>
    </submittedName>
</protein>
<feature type="domain" description="NUP210 Ig-like" evidence="2">
    <location>
        <begin position="95"/>
        <end position="201"/>
    </location>
</feature>
<dbReference type="PANTHER" id="PTHR23019">
    <property type="entry name" value="NUCLEAR PORE MEMBRANE GLYCOPROTEIN GP210-RELATED"/>
    <property type="match status" value="1"/>
</dbReference>
<evidence type="ECO:0000313" key="4">
    <source>
        <dbReference type="Proteomes" id="UP001347796"/>
    </source>
</evidence>
<evidence type="ECO:0000313" key="3">
    <source>
        <dbReference type="EMBL" id="KAK6175751.1"/>
    </source>
</evidence>
<proteinExistence type="predicted"/>
<feature type="domain" description="NUP210 Ig-like" evidence="1">
    <location>
        <begin position="29"/>
        <end position="85"/>
    </location>
</feature>
<dbReference type="Pfam" id="PF22969">
    <property type="entry name" value="Ig_NUP210_2nd"/>
    <property type="match status" value="1"/>
</dbReference>
<dbReference type="InterPro" id="IPR055096">
    <property type="entry name" value="Ig_NUP210_1st"/>
</dbReference>
<dbReference type="EMBL" id="JAZGQO010000010">
    <property type="protein sequence ID" value="KAK6175751.1"/>
    <property type="molecule type" value="Genomic_DNA"/>
</dbReference>
<dbReference type="Pfam" id="PF22967">
    <property type="entry name" value="Ig_NUP210_1st"/>
    <property type="match status" value="1"/>
</dbReference>
<accession>A0AAN8PQ40</accession>
<sequence length="209" mass="23320">MFMVESSCFQLNNIYYVWYPKHRLVCCRRTTRAEVAQVTLINSTDGECAVAAQVSAISKALHQMTTVVLAENSVTGDILRCDVIVSKIARLEVETTTRVLYLEDSPDELIAKGYDSDGNCFTSLDGFAFEWSLVSDTDIGHAVVDAHNILRIKRYKDSHYTTPDQIAPLEEKGLQGYSILVEGIRTGSAKVSTRLRDPVYKVSCKNQLT</sequence>
<evidence type="ECO:0000259" key="1">
    <source>
        <dbReference type="Pfam" id="PF22967"/>
    </source>
</evidence>
<keyword evidence="4" id="KW-1185">Reference proteome</keyword>
<organism evidence="3 4">
    <name type="scientific">Patella caerulea</name>
    <name type="common">Rayed Mediterranean limpet</name>
    <dbReference type="NCBI Taxonomy" id="87958"/>
    <lineage>
        <taxon>Eukaryota</taxon>
        <taxon>Metazoa</taxon>
        <taxon>Spiralia</taxon>
        <taxon>Lophotrochozoa</taxon>
        <taxon>Mollusca</taxon>
        <taxon>Gastropoda</taxon>
        <taxon>Patellogastropoda</taxon>
        <taxon>Patelloidea</taxon>
        <taxon>Patellidae</taxon>
        <taxon>Patella</taxon>
    </lineage>
</organism>
<reference evidence="3 4" key="1">
    <citation type="submission" date="2024-01" db="EMBL/GenBank/DDBJ databases">
        <title>The genome of the rayed Mediterranean limpet Patella caerulea (Linnaeus, 1758).</title>
        <authorList>
            <person name="Anh-Thu Weber A."/>
            <person name="Halstead-Nussloch G."/>
        </authorList>
    </citation>
    <scope>NUCLEOTIDE SEQUENCE [LARGE SCALE GENOMIC DNA]</scope>
    <source>
        <strain evidence="3">AATW-2023a</strain>
        <tissue evidence="3">Whole specimen</tissue>
    </source>
</reference>
<comment type="caution">
    <text evidence="3">The sequence shown here is derived from an EMBL/GenBank/DDBJ whole genome shotgun (WGS) entry which is preliminary data.</text>
</comment>